<dbReference type="PROSITE" id="PS00136">
    <property type="entry name" value="SUBTILASE_ASP"/>
    <property type="match status" value="1"/>
</dbReference>
<evidence type="ECO:0000256" key="4">
    <source>
        <dbReference type="ARBA" id="ARBA00022825"/>
    </source>
</evidence>
<feature type="chain" id="PRO_5046792509" evidence="7">
    <location>
        <begin position="29"/>
        <end position="473"/>
    </location>
</feature>
<dbReference type="InterPro" id="IPR000209">
    <property type="entry name" value="Peptidase_S8/S53_dom"/>
</dbReference>
<accession>A0ABW0NYE4</accession>
<feature type="signal peptide" evidence="7">
    <location>
        <begin position="1"/>
        <end position="28"/>
    </location>
</feature>
<gene>
    <name evidence="10" type="ORF">ACFPN9_09725</name>
</gene>
<dbReference type="InterPro" id="IPR015500">
    <property type="entry name" value="Peptidase_S8_subtilisin-rel"/>
</dbReference>
<keyword evidence="4 5" id="KW-0720">Serine protease</keyword>
<dbReference type="InterPro" id="IPR050131">
    <property type="entry name" value="Peptidase_S8_subtilisin-like"/>
</dbReference>
<dbReference type="PANTHER" id="PTHR43806:SF11">
    <property type="entry name" value="CEREVISIN-RELATED"/>
    <property type="match status" value="1"/>
</dbReference>
<feature type="active site" description="Charge relay system" evidence="5">
    <location>
        <position position="221"/>
    </location>
</feature>
<dbReference type="Gene3D" id="3.40.50.200">
    <property type="entry name" value="Peptidase S8/S53 domain"/>
    <property type="match status" value="1"/>
</dbReference>
<feature type="active site" description="Charge relay system" evidence="5">
    <location>
        <position position="406"/>
    </location>
</feature>
<dbReference type="CDD" id="cd05561">
    <property type="entry name" value="Peptidases_S8_4"/>
    <property type="match status" value="1"/>
</dbReference>
<comment type="caution">
    <text evidence="10">The sequence shown here is derived from an EMBL/GenBank/DDBJ whole genome shotgun (WGS) entry which is preliminary data.</text>
</comment>
<evidence type="ECO:0000259" key="8">
    <source>
        <dbReference type="Pfam" id="PF00082"/>
    </source>
</evidence>
<evidence type="ECO:0000256" key="1">
    <source>
        <dbReference type="ARBA" id="ARBA00011073"/>
    </source>
</evidence>
<dbReference type="RefSeq" id="WP_066723514.1">
    <property type="nucleotide sequence ID" value="NZ_JBHSLU010000018.1"/>
</dbReference>
<comment type="similarity">
    <text evidence="1 5">Belongs to the peptidase S8 family.</text>
</comment>
<feature type="domain" description="Fervidolysin-like N-terminal prodomain" evidence="9">
    <location>
        <begin position="69"/>
        <end position="148"/>
    </location>
</feature>
<evidence type="ECO:0000313" key="11">
    <source>
        <dbReference type="Proteomes" id="UP001596060"/>
    </source>
</evidence>
<evidence type="ECO:0000256" key="5">
    <source>
        <dbReference type="PROSITE-ProRule" id="PRU01240"/>
    </source>
</evidence>
<dbReference type="PROSITE" id="PS51257">
    <property type="entry name" value="PROKAR_LIPOPROTEIN"/>
    <property type="match status" value="1"/>
</dbReference>
<organism evidence="10 11">
    <name type="scientific">Bosea massiliensis</name>
    <dbReference type="NCBI Taxonomy" id="151419"/>
    <lineage>
        <taxon>Bacteria</taxon>
        <taxon>Pseudomonadati</taxon>
        <taxon>Pseudomonadota</taxon>
        <taxon>Alphaproteobacteria</taxon>
        <taxon>Hyphomicrobiales</taxon>
        <taxon>Boseaceae</taxon>
        <taxon>Bosea</taxon>
    </lineage>
</organism>
<sequence length="473" mass="48428">MRSFRSLTGLLMAAGCVALALGAAPAGAQQQGQGNTPPASPPGGSTRAITVPPPAWQVPGIFGQRPSRTVVPAADETRFVPGEILFELAPDAQAEAVLRRYGATLIASRRVELAGTTIIRARLAEGRDLRAVLTQMASDNAIAGAQPNFTFELQQDLAQPVSTTATSTRSDVPTLRLSDPAALRAPPVRRELPAQYVVDKLRLGEVHKVARGNAVRVAVIDSGVDVGHPELRGAILGAYDALGGPFEPHAHGTSMAAAIVAQGQLQGVAPAARLLVARAFSGKAGSGAANGTSLQILSAIEWAVNQGARVVNLSFAGPEDRLLSRGLAGLAAKGVVAVAAAGNAGPASAPLHPAVDPNVIAVTATDAEDRVYVRANRGSHIAVAAPGVDVLAAEPEGRYVFSSGTSIAAAHVSGLVALVLEKRPELDVAAMRRLLTETAVDLGSRGRDPVYGAGRIDAAAALSRAQPLTASRP</sequence>
<evidence type="ECO:0000256" key="2">
    <source>
        <dbReference type="ARBA" id="ARBA00022670"/>
    </source>
</evidence>
<evidence type="ECO:0000313" key="10">
    <source>
        <dbReference type="EMBL" id="MFC5505535.1"/>
    </source>
</evidence>
<evidence type="ECO:0000259" key="9">
    <source>
        <dbReference type="Pfam" id="PF22148"/>
    </source>
</evidence>
<dbReference type="InterPro" id="IPR054399">
    <property type="entry name" value="Fervidolysin-like_N_prodom"/>
</dbReference>
<evidence type="ECO:0000256" key="7">
    <source>
        <dbReference type="SAM" id="SignalP"/>
    </source>
</evidence>
<dbReference type="InterPro" id="IPR036852">
    <property type="entry name" value="Peptidase_S8/S53_dom_sf"/>
</dbReference>
<keyword evidence="11" id="KW-1185">Reference proteome</keyword>
<dbReference type="EMBL" id="JBHSLU010000018">
    <property type="protein sequence ID" value="MFC5505535.1"/>
    <property type="molecule type" value="Genomic_DNA"/>
</dbReference>
<keyword evidence="2 5" id="KW-0645">Protease</keyword>
<dbReference type="SUPFAM" id="SSF52743">
    <property type="entry name" value="Subtilisin-like"/>
    <property type="match status" value="1"/>
</dbReference>
<dbReference type="Proteomes" id="UP001596060">
    <property type="component" value="Unassembled WGS sequence"/>
</dbReference>
<reference evidence="11" key="1">
    <citation type="journal article" date="2019" name="Int. J. Syst. Evol. Microbiol.">
        <title>The Global Catalogue of Microorganisms (GCM) 10K type strain sequencing project: providing services to taxonomists for standard genome sequencing and annotation.</title>
        <authorList>
            <consortium name="The Broad Institute Genomics Platform"/>
            <consortium name="The Broad Institute Genome Sequencing Center for Infectious Disease"/>
            <person name="Wu L."/>
            <person name="Ma J."/>
        </authorList>
    </citation>
    <scope>NUCLEOTIDE SEQUENCE [LARGE SCALE GENOMIC DNA]</scope>
    <source>
        <strain evidence="11">CCUG 43117</strain>
    </source>
</reference>
<dbReference type="PANTHER" id="PTHR43806">
    <property type="entry name" value="PEPTIDASE S8"/>
    <property type="match status" value="1"/>
</dbReference>
<dbReference type="InterPro" id="IPR023827">
    <property type="entry name" value="Peptidase_S8_Asp-AS"/>
</dbReference>
<dbReference type="Pfam" id="PF22148">
    <property type="entry name" value="Fervidolysin_NPro-like"/>
    <property type="match status" value="1"/>
</dbReference>
<keyword evidence="7" id="KW-0732">Signal</keyword>
<feature type="active site" description="Charge relay system" evidence="5">
    <location>
        <position position="251"/>
    </location>
</feature>
<dbReference type="PRINTS" id="PR00723">
    <property type="entry name" value="SUBTILISIN"/>
</dbReference>
<name>A0ABW0NYE4_9HYPH</name>
<evidence type="ECO:0000256" key="3">
    <source>
        <dbReference type="ARBA" id="ARBA00022801"/>
    </source>
</evidence>
<feature type="region of interest" description="Disordered" evidence="6">
    <location>
        <begin position="28"/>
        <end position="51"/>
    </location>
</feature>
<dbReference type="Pfam" id="PF00082">
    <property type="entry name" value="Peptidase_S8"/>
    <property type="match status" value="1"/>
</dbReference>
<evidence type="ECO:0000256" key="6">
    <source>
        <dbReference type="SAM" id="MobiDB-lite"/>
    </source>
</evidence>
<protein>
    <submittedName>
        <fullName evidence="10">S8 family serine peptidase</fullName>
    </submittedName>
</protein>
<proteinExistence type="inferred from homology"/>
<dbReference type="PROSITE" id="PS51892">
    <property type="entry name" value="SUBTILASE"/>
    <property type="match status" value="1"/>
</dbReference>
<feature type="domain" description="Peptidase S8/S53" evidence="8">
    <location>
        <begin position="212"/>
        <end position="454"/>
    </location>
</feature>
<keyword evidence="3 5" id="KW-0378">Hydrolase</keyword>